<keyword evidence="3" id="KW-0812">Transmembrane</keyword>
<reference evidence="6" key="1">
    <citation type="submission" date="2016-08" db="EMBL/GenBank/DDBJ databases">
        <authorList>
            <person name="Varghese N."/>
            <person name="Submissions Spin"/>
        </authorList>
    </citation>
    <scope>NUCLEOTIDE SEQUENCE [LARGE SCALE GENOMIC DNA]</scope>
    <source>
        <strain evidence="6">REICA_082</strain>
    </source>
</reference>
<dbReference type="GO" id="GO:0003677">
    <property type="term" value="F:DNA binding"/>
    <property type="evidence" value="ECO:0007669"/>
    <property type="project" value="UniProtKB-UniRule"/>
</dbReference>
<keyword evidence="3" id="KW-1133">Transmembrane helix</keyword>
<feature type="domain" description="OmpR/PhoB-type" evidence="4">
    <location>
        <begin position="1"/>
        <end position="102"/>
    </location>
</feature>
<dbReference type="InterPro" id="IPR001867">
    <property type="entry name" value="OmpR/PhoB-type_DNA-bd"/>
</dbReference>
<evidence type="ECO:0000256" key="2">
    <source>
        <dbReference type="PROSITE-ProRule" id="PRU01091"/>
    </source>
</evidence>
<dbReference type="SMART" id="SM00862">
    <property type="entry name" value="Trans_reg_C"/>
    <property type="match status" value="1"/>
</dbReference>
<keyword evidence="6" id="KW-1185">Reference proteome</keyword>
<dbReference type="SUPFAM" id="SSF46894">
    <property type="entry name" value="C-terminal effector domain of the bipartite response regulators"/>
    <property type="match status" value="1"/>
</dbReference>
<dbReference type="GO" id="GO:0000160">
    <property type="term" value="P:phosphorelay signal transduction system"/>
    <property type="evidence" value="ECO:0007669"/>
    <property type="project" value="InterPro"/>
</dbReference>
<name>A0A1C4DQC9_9ENTR</name>
<feature type="transmembrane region" description="Helical" evidence="3">
    <location>
        <begin position="143"/>
        <end position="163"/>
    </location>
</feature>
<dbReference type="OrthoDB" id="6516742at2"/>
<evidence type="ECO:0000259" key="4">
    <source>
        <dbReference type="PROSITE" id="PS51755"/>
    </source>
</evidence>
<organism evidence="5 6">
    <name type="scientific">Kosakonia oryzendophytica</name>
    <dbReference type="NCBI Taxonomy" id="1005665"/>
    <lineage>
        <taxon>Bacteria</taxon>
        <taxon>Pseudomonadati</taxon>
        <taxon>Pseudomonadota</taxon>
        <taxon>Gammaproteobacteria</taxon>
        <taxon>Enterobacterales</taxon>
        <taxon>Enterobacteriaceae</taxon>
        <taxon>Kosakonia</taxon>
    </lineage>
</organism>
<keyword evidence="3" id="KW-0472">Membrane</keyword>
<evidence type="ECO:0000256" key="1">
    <source>
        <dbReference type="ARBA" id="ARBA00023125"/>
    </source>
</evidence>
<proteinExistence type="predicted"/>
<dbReference type="Proteomes" id="UP000198975">
    <property type="component" value="Unassembled WGS sequence"/>
</dbReference>
<evidence type="ECO:0000313" key="6">
    <source>
        <dbReference type="Proteomes" id="UP000198975"/>
    </source>
</evidence>
<dbReference type="Pfam" id="PF00486">
    <property type="entry name" value="Trans_reg_C"/>
    <property type="match status" value="1"/>
</dbReference>
<gene>
    <name evidence="5" type="ORF">GA0061071_113126</name>
</gene>
<dbReference type="AlphaFoldDB" id="A0A1C4DQC9"/>
<evidence type="ECO:0000313" key="5">
    <source>
        <dbReference type="EMBL" id="SCC33522.1"/>
    </source>
</evidence>
<dbReference type="InterPro" id="IPR016032">
    <property type="entry name" value="Sig_transdc_resp-reg_C-effctor"/>
</dbReference>
<protein>
    <submittedName>
        <fullName evidence="5">DNA-binding winged helix-turn-helix (WHTH) domain-containing protein</fullName>
    </submittedName>
</protein>
<accession>A0A1C4DQC9</accession>
<keyword evidence="1 2" id="KW-0238">DNA-binding</keyword>
<dbReference type="Gene3D" id="1.10.10.10">
    <property type="entry name" value="Winged helix-like DNA-binding domain superfamily/Winged helix DNA-binding domain"/>
    <property type="match status" value="1"/>
</dbReference>
<dbReference type="InterPro" id="IPR036388">
    <property type="entry name" value="WH-like_DNA-bd_sf"/>
</dbReference>
<dbReference type="GO" id="GO:0006355">
    <property type="term" value="P:regulation of DNA-templated transcription"/>
    <property type="evidence" value="ECO:0007669"/>
    <property type="project" value="InterPro"/>
</dbReference>
<evidence type="ECO:0000256" key="3">
    <source>
        <dbReference type="SAM" id="Phobius"/>
    </source>
</evidence>
<sequence length="256" mass="28822">MYLINNLVEFNPDSKSLTNRLTGRTLHLQLPASLCFLYLITHPGEVISQNDLMKVGWGDRNDVTTPNAFYQAILTLRNALEVAGLPRDVVKTISRRGLTLSNTVSVEVLNTPQTVAIHTVPQPVVQISEPVPVISAKKNYPRWLIASVVILVLLSIINGWMLYNAHLPMPFKDYLTLNTTPSSGNDCRIFYAANERTTEYYTNLLNKNTGLCANNDYLFLTGYSQADRIVAFACDKDARVDKTAFCSSHYFWTREQ</sequence>
<dbReference type="RefSeq" id="WP_088236983.1">
    <property type="nucleotide sequence ID" value="NZ_FMAY01000013.1"/>
</dbReference>
<feature type="DNA-binding region" description="OmpR/PhoB-type" evidence="2">
    <location>
        <begin position="1"/>
        <end position="102"/>
    </location>
</feature>
<dbReference type="EMBL" id="FMAY01000013">
    <property type="protein sequence ID" value="SCC33522.1"/>
    <property type="molecule type" value="Genomic_DNA"/>
</dbReference>
<dbReference type="PROSITE" id="PS51755">
    <property type="entry name" value="OMPR_PHOB"/>
    <property type="match status" value="1"/>
</dbReference>